<evidence type="ECO:0000259" key="6">
    <source>
        <dbReference type="PROSITE" id="PS51767"/>
    </source>
</evidence>
<dbReference type="Gene3D" id="2.40.70.10">
    <property type="entry name" value="Acid Proteases"/>
    <property type="match status" value="1"/>
</dbReference>
<name>A0ABN9TQY1_9DINO</name>
<keyword evidence="2" id="KW-0645">Protease</keyword>
<dbReference type="PROSITE" id="PS51767">
    <property type="entry name" value="PEPTIDASE_A1"/>
    <property type="match status" value="1"/>
</dbReference>
<feature type="non-terminal residue" evidence="7">
    <location>
        <position position="233"/>
    </location>
</feature>
<dbReference type="PANTHER" id="PTHR47966:SF51">
    <property type="entry name" value="BETA-SITE APP-CLEAVING ENZYME, ISOFORM A-RELATED"/>
    <property type="match status" value="1"/>
</dbReference>
<keyword evidence="4" id="KW-0378">Hydrolase</keyword>
<evidence type="ECO:0000256" key="2">
    <source>
        <dbReference type="ARBA" id="ARBA00022670"/>
    </source>
</evidence>
<dbReference type="SUPFAM" id="SSF50630">
    <property type="entry name" value="Acid proteases"/>
    <property type="match status" value="1"/>
</dbReference>
<accession>A0ABN9TQY1</accession>
<evidence type="ECO:0000313" key="8">
    <source>
        <dbReference type="Proteomes" id="UP001189429"/>
    </source>
</evidence>
<dbReference type="InterPro" id="IPR021109">
    <property type="entry name" value="Peptidase_aspartic_dom_sf"/>
</dbReference>
<feature type="region of interest" description="Disordered" evidence="5">
    <location>
        <begin position="96"/>
        <end position="116"/>
    </location>
</feature>
<evidence type="ECO:0000256" key="5">
    <source>
        <dbReference type="SAM" id="MobiDB-lite"/>
    </source>
</evidence>
<protein>
    <recommendedName>
        <fullName evidence="6">Peptidase A1 domain-containing protein</fullName>
    </recommendedName>
</protein>
<evidence type="ECO:0000256" key="3">
    <source>
        <dbReference type="ARBA" id="ARBA00022750"/>
    </source>
</evidence>
<dbReference type="EMBL" id="CAUYUJ010014987">
    <property type="protein sequence ID" value="CAK0848552.1"/>
    <property type="molecule type" value="Genomic_DNA"/>
</dbReference>
<keyword evidence="3" id="KW-0064">Aspartyl protease</keyword>
<feature type="domain" description="Peptidase A1" evidence="6">
    <location>
        <begin position="143"/>
        <end position="233"/>
    </location>
</feature>
<comment type="similarity">
    <text evidence="1">Belongs to the peptidase A1 family.</text>
</comment>
<keyword evidence="8" id="KW-1185">Reference proteome</keyword>
<reference evidence="7" key="1">
    <citation type="submission" date="2023-10" db="EMBL/GenBank/DDBJ databases">
        <authorList>
            <person name="Chen Y."/>
            <person name="Shah S."/>
            <person name="Dougan E. K."/>
            <person name="Thang M."/>
            <person name="Chan C."/>
        </authorList>
    </citation>
    <scope>NUCLEOTIDE SEQUENCE [LARGE SCALE GENOMIC DNA]</scope>
</reference>
<evidence type="ECO:0000256" key="1">
    <source>
        <dbReference type="ARBA" id="ARBA00007447"/>
    </source>
</evidence>
<proteinExistence type="inferred from homology"/>
<dbReference type="InterPro" id="IPR033121">
    <property type="entry name" value="PEPTIDASE_A1"/>
</dbReference>
<dbReference type="Proteomes" id="UP001189429">
    <property type="component" value="Unassembled WGS sequence"/>
</dbReference>
<dbReference type="PANTHER" id="PTHR47966">
    <property type="entry name" value="BETA-SITE APP-CLEAVING ENZYME, ISOFORM A-RELATED"/>
    <property type="match status" value="1"/>
</dbReference>
<organism evidence="7 8">
    <name type="scientific">Prorocentrum cordatum</name>
    <dbReference type="NCBI Taxonomy" id="2364126"/>
    <lineage>
        <taxon>Eukaryota</taxon>
        <taxon>Sar</taxon>
        <taxon>Alveolata</taxon>
        <taxon>Dinophyceae</taxon>
        <taxon>Prorocentrales</taxon>
        <taxon>Prorocentraceae</taxon>
        <taxon>Prorocentrum</taxon>
    </lineage>
</organism>
<dbReference type="Pfam" id="PF00026">
    <property type="entry name" value="Asp"/>
    <property type="match status" value="1"/>
</dbReference>
<evidence type="ECO:0000313" key="7">
    <source>
        <dbReference type="EMBL" id="CAK0848552.1"/>
    </source>
</evidence>
<sequence length="233" mass="24914">MFSPMMIKIDPLLARLLPPLLSLRAPPFSQSTRLSYFDIESSAKPPRKEPANNLIMHSHTCSACASACATSIICFFALCVVPADAAQGYGASLAASKARSPPAGTPDATEPENSRSGVVTIPLDKQYVPVVRKNHVVSYKTAYFGKVSLGMPQQGTQVFTVLFDTGSGHFFLPSAACETETCVRHRRYDARASSSAVDIDHEGLEVAANATGRDQVAVAYGTGEIVGEFVRET</sequence>
<evidence type="ECO:0000256" key="4">
    <source>
        <dbReference type="ARBA" id="ARBA00022801"/>
    </source>
</evidence>
<gene>
    <name evidence="7" type="ORF">PCOR1329_LOCUS41450</name>
</gene>
<dbReference type="InterPro" id="IPR001461">
    <property type="entry name" value="Aspartic_peptidase_A1"/>
</dbReference>
<comment type="caution">
    <text evidence="7">The sequence shown here is derived from an EMBL/GenBank/DDBJ whole genome shotgun (WGS) entry which is preliminary data.</text>
</comment>